<dbReference type="Gene3D" id="3.40.1710.10">
    <property type="entry name" value="abc type-2 transporter like domain"/>
    <property type="match status" value="1"/>
</dbReference>
<reference evidence="7 8" key="1">
    <citation type="submission" date="2019-11" db="EMBL/GenBank/DDBJ databases">
        <title>Draft genome sequences of five Paenibacillus species of dairy origin.</title>
        <authorList>
            <person name="Olajide A.M."/>
            <person name="Chen S."/>
            <person name="Lapointe G."/>
        </authorList>
    </citation>
    <scope>NUCLEOTIDE SEQUENCE [LARGE SCALE GENOMIC DNA]</scope>
    <source>
        <strain evidence="7 8">3CS1</strain>
    </source>
</reference>
<dbReference type="Pfam" id="PF12698">
    <property type="entry name" value="ABC2_membrane_3"/>
    <property type="match status" value="1"/>
</dbReference>
<accession>A0ABW9T8J7</accession>
<evidence type="ECO:0000259" key="6">
    <source>
        <dbReference type="Pfam" id="PF12698"/>
    </source>
</evidence>
<dbReference type="InterPro" id="IPR051328">
    <property type="entry name" value="T7SS_ABC-Transporter"/>
</dbReference>
<dbReference type="Proteomes" id="UP000435177">
    <property type="component" value="Unassembled WGS sequence"/>
</dbReference>
<dbReference type="EMBL" id="WOAA01000027">
    <property type="protein sequence ID" value="MUG68450.1"/>
    <property type="molecule type" value="Genomic_DNA"/>
</dbReference>
<evidence type="ECO:0000256" key="1">
    <source>
        <dbReference type="ARBA" id="ARBA00004141"/>
    </source>
</evidence>
<dbReference type="PANTHER" id="PTHR43077">
    <property type="entry name" value="TRANSPORT PERMEASE YVFS-RELATED"/>
    <property type="match status" value="1"/>
</dbReference>
<name>A0ABW9T8J7_9BACL</name>
<sequence length="384" mass="40737">MGGVVKDFFKQKTTIIGIATAALFQLIFSVVWMTGYSGVNERTSQLQIAVVNEDAGFGAVLAASLHEQLPFTVIKPGSLTEARDQLEQREVQMVVHIPADFSEAVSSTESKGMITYAMNESNVVTIKNAMASVAQQITATANQLAAQHGVQQTLASMQIAEPQAEALAAGLTSRIEGSYEISNPVPDMADQMVPMMMVLASYVGSMLLGMNLEQSSAALTSRHSKWQRFTARQLINVGTAVIVGLFGVTLVTLLGSSTEHSFLSLWGFQTLFLFAFMTLAQVFLLLFGTGGMVFNIMLLSAQLVSSGAMVPREMLSGFYQGLGDALPATYAVEGLMNLLFGGPSTTAPALALAASALVYLGIGIAVTAARRGRALPERSAFAAN</sequence>
<feature type="transmembrane region" description="Helical" evidence="5">
    <location>
        <begin position="349"/>
        <end position="369"/>
    </location>
</feature>
<feature type="transmembrane region" description="Helical" evidence="5">
    <location>
        <begin position="15"/>
        <end position="35"/>
    </location>
</feature>
<keyword evidence="2 5" id="KW-0812">Transmembrane</keyword>
<protein>
    <submittedName>
        <fullName evidence="7">DUF3533 domain-containing protein</fullName>
    </submittedName>
</protein>
<feature type="transmembrane region" description="Helical" evidence="5">
    <location>
        <begin position="266"/>
        <end position="286"/>
    </location>
</feature>
<evidence type="ECO:0000256" key="2">
    <source>
        <dbReference type="ARBA" id="ARBA00022692"/>
    </source>
</evidence>
<feature type="transmembrane region" description="Helical" evidence="5">
    <location>
        <begin position="192"/>
        <end position="212"/>
    </location>
</feature>
<dbReference type="PANTHER" id="PTHR43077:SF10">
    <property type="entry name" value="TRANSPORT PERMEASE PROTEIN"/>
    <property type="match status" value="1"/>
</dbReference>
<keyword evidence="4 5" id="KW-0472">Membrane</keyword>
<organism evidence="7 8">
    <name type="scientific">Paenibacillus campinasensis</name>
    <dbReference type="NCBI Taxonomy" id="66347"/>
    <lineage>
        <taxon>Bacteria</taxon>
        <taxon>Bacillati</taxon>
        <taxon>Bacillota</taxon>
        <taxon>Bacilli</taxon>
        <taxon>Bacillales</taxon>
        <taxon>Paenibacillaceae</taxon>
        <taxon>Paenibacillus</taxon>
    </lineage>
</organism>
<proteinExistence type="predicted"/>
<evidence type="ECO:0000256" key="3">
    <source>
        <dbReference type="ARBA" id="ARBA00022989"/>
    </source>
</evidence>
<feature type="transmembrane region" description="Helical" evidence="5">
    <location>
        <begin position="233"/>
        <end position="254"/>
    </location>
</feature>
<dbReference type="RefSeq" id="WP_330164056.1">
    <property type="nucleotide sequence ID" value="NZ_WOAA01000027.1"/>
</dbReference>
<evidence type="ECO:0000313" key="8">
    <source>
        <dbReference type="Proteomes" id="UP000435177"/>
    </source>
</evidence>
<dbReference type="InterPro" id="IPR013525">
    <property type="entry name" value="ABC2_TM"/>
</dbReference>
<gene>
    <name evidence="7" type="ORF">GNP94_20970</name>
</gene>
<comment type="caution">
    <text evidence="7">The sequence shown here is derived from an EMBL/GenBank/DDBJ whole genome shotgun (WGS) entry which is preliminary data.</text>
</comment>
<evidence type="ECO:0000256" key="4">
    <source>
        <dbReference type="ARBA" id="ARBA00023136"/>
    </source>
</evidence>
<keyword evidence="3 5" id="KW-1133">Transmembrane helix</keyword>
<keyword evidence="8" id="KW-1185">Reference proteome</keyword>
<evidence type="ECO:0000313" key="7">
    <source>
        <dbReference type="EMBL" id="MUG68450.1"/>
    </source>
</evidence>
<comment type="subcellular location">
    <subcellularLocation>
        <location evidence="1">Membrane</location>
        <topology evidence="1">Multi-pass membrane protein</topology>
    </subcellularLocation>
</comment>
<evidence type="ECO:0000256" key="5">
    <source>
        <dbReference type="SAM" id="Phobius"/>
    </source>
</evidence>
<feature type="transmembrane region" description="Helical" evidence="5">
    <location>
        <begin position="293"/>
        <end position="310"/>
    </location>
</feature>
<feature type="domain" description="ABC-2 type transporter transmembrane" evidence="6">
    <location>
        <begin position="26"/>
        <end position="364"/>
    </location>
</feature>